<dbReference type="SUPFAM" id="SSF54373">
    <property type="entry name" value="FAD-linked reductases, C-terminal domain"/>
    <property type="match status" value="1"/>
</dbReference>
<organism evidence="3 4">
    <name type="scientific">Hydrogenophaga intermedia</name>
    <dbReference type="NCBI Taxonomy" id="65786"/>
    <lineage>
        <taxon>Bacteria</taxon>
        <taxon>Pseudomonadati</taxon>
        <taxon>Pseudomonadota</taxon>
        <taxon>Betaproteobacteria</taxon>
        <taxon>Burkholderiales</taxon>
        <taxon>Comamonadaceae</taxon>
        <taxon>Hydrogenophaga</taxon>
    </lineage>
</organism>
<name>A0A1L1PZX3_HYDIT</name>
<sequence>MADPVIVLGAGMVGVCTALHLQQRGHAVTLVDRREPGRETSYGNAGIIQREAVEPYAFPRSWAMLARVAMKRGADVNYHLGALPALAGPLGRYWWNSRPASHRRIARDYARLIEHCLSEHAPLIEQAGAQDLVRREGFRAVFRDAASMRRAVADRHRVADEYGVRHAVLDSDQLAHAEPALRRRLAGAIHWLDPWSVSDPGELVARYAALLRQQGGRVLQGDAASLRATGAGWRVRTAEGDVDAPHAVVALGPWSDAVLRTLGYRYPLFVKRGYHRHYTGGEPPRLPMLDADGGLVIVPMRQGVRVTTGAEFARLDAPRTPVQMPRAHALASELFDLPNPVEPQPWMGARPCTADMLPVIGAAPRHKGLWFNFGHAHQGFTLGPVSGRLLAELVGGGTPVVDPAPYSPARFG</sequence>
<dbReference type="EMBL" id="CCAE010000067">
    <property type="protein sequence ID" value="CDN90141.1"/>
    <property type="molecule type" value="Genomic_DNA"/>
</dbReference>
<evidence type="ECO:0000256" key="1">
    <source>
        <dbReference type="ARBA" id="ARBA00023002"/>
    </source>
</evidence>
<dbReference type="RefSeq" id="WP_009515356.1">
    <property type="nucleotide sequence ID" value="NZ_CCAE010000067.1"/>
</dbReference>
<dbReference type="PANTHER" id="PTHR13847:SF289">
    <property type="entry name" value="GLYCINE OXIDASE"/>
    <property type="match status" value="1"/>
</dbReference>
<evidence type="ECO:0000259" key="2">
    <source>
        <dbReference type="Pfam" id="PF01266"/>
    </source>
</evidence>
<dbReference type="Gene3D" id="3.30.9.10">
    <property type="entry name" value="D-Amino Acid Oxidase, subunit A, domain 2"/>
    <property type="match status" value="1"/>
</dbReference>
<keyword evidence="4" id="KW-1185">Reference proteome</keyword>
<protein>
    <submittedName>
        <fullName evidence="3">D-amino-acid dehydrogenase</fullName>
    </submittedName>
</protein>
<dbReference type="InterPro" id="IPR036188">
    <property type="entry name" value="FAD/NAD-bd_sf"/>
</dbReference>
<keyword evidence="1" id="KW-0560">Oxidoreductase</keyword>
<dbReference type="InterPro" id="IPR006076">
    <property type="entry name" value="FAD-dep_OxRdtase"/>
</dbReference>
<feature type="domain" description="FAD dependent oxidoreductase" evidence="2">
    <location>
        <begin position="5"/>
        <end position="393"/>
    </location>
</feature>
<evidence type="ECO:0000313" key="4">
    <source>
        <dbReference type="Proteomes" id="UP000028878"/>
    </source>
</evidence>
<proteinExistence type="predicted"/>
<dbReference type="GO" id="GO:0005737">
    <property type="term" value="C:cytoplasm"/>
    <property type="evidence" value="ECO:0007669"/>
    <property type="project" value="TreeGrafter"/>
</dbReference>
<dbReference type="SUPFAM" id="SSF51905">
    <property type="entry name" value="FAD/NAD(P)-binding domain"/>
    <property type="match status" value="1"/>
</dbReference>
<gene>
    <name evidence="3" type="ORF">BN948_04583</name>
</gene>
<evidence type="ECO:0000313" key="3">
    <source>
        <dbReference type="EMBL" id="CDN90141.1"/>
    </source>
</evidence>
<dbReference type="AlphaFoldDB" id="A0A1L1PZX3"/>
<accession>A0A1L1PZX3</accession>
<dbReference type="GO" id="GO:0016491">
    <property type="term" value="F:oxidoreductase activity"/>
    <property type="evidence" value="ECO:0007669"/>
    <property type="project" value="UniProtKB-KW"/>
</dbReference>
<reference evidence="4" key="2">
    <citation type="submission" date="2014-11" db="EMBL/GenBank/DDBJ databases">
        <title>Draft genome sequence of Hydrogenophaga intermedia S1.</title>
        <authorList>
            <person name="Gan H.M."/>
            <person name="Chew T.H."/>
            <person name="Stolz A."/>
        </authorList>
    </citation>
    <scope>NUCLEOTIDE SEQUENCE [LARGE SCALE GENOMIC DNA]</scope>
    <source>
        <strain evidence="4">S1</strain>
    </source>
</reference>
<dbReference type="Pfam" id="PF01266">
    <property type="entry name" value="DAO"/>
    <property type="match status" value="1"/>
</dbReference>
<reference evidence="4" key="1">
    <citation type="submission" date="2014-02" db="EMBL/GenBank/DDBJ databases">
        <authorList>
            <person name="Gan H."/>
        </authorList>
    </citation>
    <scope>NUCLEOTIDE SEQUENCE [LARGE SCALE GENOMIC DNA]</scope>
    <source>
        <strain evidence="4">S1</strain>
    </source>
</reference>
<dbReference type="Proteomes" id="UP000028878">
    <property type="component" value="Unassembled WGS sequence"/>
</dbReference>
<dbReference type="Gene3D" id="3.50.50.60">
    <property type="entry name" value="FAD/NAD(P)-binding domain"/>
    <property type="match status" value="2"/>
</dbReference>
<dbReference type="PANTHER" id="PTHR13847">
    <property type="entry name" value="SARCOSINE DEHYDROGENASE-RELATED"/>
    <property type="match status" value="1"/>
</dbReference>